<comment type="caution">
    <text evidence="1">The sequence shown here is derived from an EMBL/GenBank/DDBJ whole genome shotgun (WGS) entry which is preliminary data.</text>
</comment>
<proteinExistence type="predicted"/>
<evidence type="ECO:0000313" key="1">
    <source>
        <dbReference type="EMBL" id="NVN18226.1"/>
    </source>
</evidence>
<dbReference type="Pfam" id="PF16395">
    <property type="entry name" value="DUF5004"/>
    <property type="match status" value="1"/>
</dbReference>
<dbReference type="AlphaFoldDB" id="A0A850NG38"/>
<dbReference type="Proteomes" id="UP000558089">
    <property type="component" value="Unassembled WGS sequence"/>
</dbReference>
<dbReference type="PROSITE" id="PS51257">
    <property type="entry name" value="PROKAR_LIPOPROTEIN"/>
    <property type="match status" value="1"/>
</dbReference>
<accession>A0A850NG38</accession>
<dbReference type="RefSeq" id="WP_176620003.1">
    <property type="nucleotide sequence ID" value="NZ_WYET01000004.1"/>
</dbReference>
<name>A0A850NG38_9FLAO</name>
<dbReference type="EMBL" id="WYET01000004">
    <property type="protein sequence ID" value="NVN18226.1"/>
    <property type="molecule type" value="Genomic_DNA"/>
</dbReference>
<sequence>MKEIKLSILLMFTLVLMMSCSEDGDDGQSGFSNAELVGTWVLVEVNLSSEVDVDGDGQTSTNLMEEEDCVSGSIVFNADTTYQFEQSSFTINSITNNRYYVDCTGTNLATGAWASDGSNVAFQGSSILNSNFELMGNQLIWNKDEELPGVSSYIYEKQ</sequence>
<gene>
    <name evidence="1" type="ORF">GUA46_07720</name>
</gene>
<keyword evidence="2" id="KW-1185">Reference proteome</keyword>
<organism evidence="1 2">
    <name type="scientific">Flagellimonas chongwuensis</name>
    <dbReference type="NCBI Taxonomy" id="2697365"/>
    <lineage>
        <taxon>Bacteria</taxon>
        <taxon>Pseudomonadati</taxon>
        <taxon>Bacteroidota</taxon>
        <taxon>Flavobacteriia</taxon>
        <taxon>Flavobacteriales</taxon>
        <taxon>Flavobacteriaceae</taxon>
        <taxon>Flagellimonas</taxon>
    </lineage>
</organism>
<reference evidence="1 2" key="1">
    <citation type="submission" date="2020-01" db="EMBL/GenBank/DDBJ databases">
        <title>Draft Genome Analysis of Muricauda sp. HICW Isolated from coastal seawater of PR China.</title>
        <authorList>
            <person name="Chen M.-X."/>
        </authorList>
    </citation>
    <scope>NUCLEOTIDE SEQUENCE [LARGE SCALE GENOMIC DNA]</scope>
    <source>
        <strain evidence="1 2">HICW</strain>
    </source>
</reference>
<protein>
    <submittedName>
        <fullName evidence="1">DUF5004 domain-containing protein</fullName>
    </submittedName>
</protein>
<dbReference type="InterPro" id="IPR032168">
    <property type="entry name" value="DUF5004"/>
</dbReference>
<evidence type="ECO:0000313" key="2">
    <source>
        <dbReference type="Proteomes" id="UP000558089"/>
    </source>
</evidence>